<name>A0AAI9U260_9PEZI</name>
<keyword evidence="3" id="KW-1185">Reference proteome</keyword>
<evidence type="ECO:0000256" key="1">
    <source>
        <dbReference type="SAM" id="SignalP"/>
    </source>
</evidence>
<gene>
    <name evidence="2" type="ORF">CCUS01_11926</name>
</gene>
<evidence type="ECO:0000313" key="3">
    <source>
        <dbReference type="Proteomes" id="UP001239213"/>
    </source>
</evidence>
<dbReference type="EMBL" id="MPDP01000311">
    <property type="protein sequence ID" value="KAK1448182.1"/>
    <property type="molecule type" value="Genomic_DNA"/>
</dbReference>
<dbReference type="Proteomes" id="UP001239213">
    <property type="component" value="Unassembled WGS sequence"/>
</dbReference>
<accession>A0AAI9U260</accession>
<feature type="chain" id="PRO_5042549616" description="Secreted protein" evidence="1">
    <location>
        <begin position="24"/>
        <end position="68"/>
    </location>
</feature>
<feature type="signal peptide" evidence="1">
    <location>
        <begin position="1"/>
        <end position="23"/>
    </location>
</feature>
<proteinExistence type="predicted"/>
<evidence type="ECO:0008006" key="4">
    <source>
        <dbReference type="Google" id="ProtNLM"/>
    </source>
</evidence>
<sequence>MHRPWRLMMCYSLGGVMELSVVGVIGVVGGASSESHSESHWCHQVSSLSTFENMFNYGKASIRAARLT</sequence>
<comment type="caution">
    <text evidence="2">The sequence shown here is derived from an EMBL/GenBank/DDBJ whole genome shotgun (WGS) entry which is preliminary data.</text>
</comment>
<reference evidence="2" key="1">
    <citation type="submission" date="2016-11" db="EMBL/GenBank/DDBJ databases">
        <title>The genome sequence of Colletotrichum cuscutae.</title>
        <authorList>
            <person name="Baroncelli R."/>
        </authorList>
    </citation>
    <scope>NUCLEOTIDE SEQUENCE</scope>
    <source>
        <strain evidence="2">IMI 304802</strain>
    </source>
</reference>
<keyword evidence="1" id="KW-0732">Signal</keyword>
<dbReference type="AlphaFoldDB" id="A0AAI9U260"/>
<evidence type="ECO:0000313" key="2">
    <source>
        <dbReference type="EMBL" id="KAK1448182.1"/>
    </source>
</evidence>
<protein>
    <recommendedName>
        <fullName evidence="4">Secreted protein</fullName>
    </recommendedName>
</protein>
<organism evidence="2 3">
    <name type="scientific">Colletotrichum cuscutae</name>
    <dbReference type="NCBI Taxonomy" id="1209917"/>
    <lineage>
        <taxon>Eukaryota</taxon>
        <taxon>Fungi</taxon>
        <taxon>Dikarya</taxon>
        <taxon>Ascomycota</taxon>
        <taxon>Pezizomycotina</taxon>
        <taxon>Sordariomycetes</taxon>
        <taxon>Hypocreomycetidae</taxon>
        <taxon>Glomerellales</taxon>
        <taxon>Glomerellaceae</taxon>
        <taxon>Colletotrichum</taxon>
        <taxon>Colletotrichum acutatum species complex</taxon>
    </lineage>
</organism>